<organism evidence="1 2">
    <name type="scientific">Colletotrichum higginsianum (strain IMI 349063)</name>
    <name type="common">Crucifer anthracnose fungus</name>
    <dbReference type="NCBI Taxonomy" id="759273"/>
    <lineage>
        <taxon>Eukaryota</taxon>
        <taxon>Fungi</taxon>
        <taxon>Dikarya</taxon>
        <taxon>Ascomycota</taxon>
        <taxon>Pezizomycotina</taxon>
        <taxon>Sordariomycetes</taxon>
        <taxon>Hypocreomycetidae</taxon>
        <taxon>Glomerellales</taxon>
        <taxon>Glomerellaceae</taxon>
        <taxon>Colletotrichum</taxon>
        <taxon>Colletotrichum destructivum species complex</taxon>
    </lineage>
</organism>
<sequence>MREFMSYVQSAFYEATGWNRDNSYSSLNATADGTLGASATSLLPLTIETG</sequence>
<reference evidence="2" key="1">
    <citation type="journal article" date="2012" name="Nat. Genet.">
        <title>Lifestyle transitions in plant pathogenic Colletotrichum fungi deciphered by genome and transcriptome analyses.</title>
        <authorList>
            <person name="O'Connell R.J."/>
            <person name="Thon M.R."/>
            <person name="Hacquard S."/>
            <person name="Amyotte S.G."/>
            <person name="Kleemann J."/>
            <person name="Torres M.F."/>
            <person name="Damm U."/>
            <person name="Buiate E.A."/>
            <person name="Epstein L."/>
            <person name="Alkan N."/>
            <person name="Altmueller J."/>
            <person name="Alvarado-Balderrama L."/>
            <person name="Bauser C.A."/>
            <person name="Becker C."/>
            <person name="Birren B.W."/>
            <person name="Chen Z."/>
            <person name="Choi J."/>
            <person name="Crouch J.A."/>
            <person name="Duvick J.P."/>
            <person name="Farman M.A."/>
            <person name="Gan P."/>
            <person name="Heiman D."/>
            <person name="Henrissat B."/>
            <person name="Howard R.J."/>
            <person name="Kabbage M."/>
            <person name="Koch C."/>
            <person name="Kracher B."/>
            <person name="Kubo Y."/>
            <person name="Law A.D."/>
            <person name="Lebrun M.-H."/>
            <person name="Lee Y.-H."/>
            <person name="Miyara I."/>
            <person name="Moore N."/>
            <person name="Neumann U."/>
            <person name="Nordstroem K."/>
            <person name="Panaccione D.G."/>
            <person name="Panstruga R."/>
            <person name="Place M."/>
            <person name="Proctor R.H."/>
            <person name="Prusky D."/>
            <person name="Rech G."/>
            <person name="Reinhardt R."/>
            <person name="Rollins J.A."/>
            <person name="Rounsley S."/>
            <person name="Schardl C.L."/>
            <person name="Schwartz D.C."/>
            <person name="Shenoy N."/>
            <person name="Shirasu K."/>
            <person name="Sikhakolli U.R."/>
            <person name="Stueber K."/>
            <person name="Sukno S.A."/>
            <person name="Sweigard J.A."/>
            <person name="Takano Y."/>
            <person name="Takahara H."/>
            <person name="Trail F."/>
            <person name="van der Does H.C."/>
            <person name="Voll L.M."/>
            <person name="Will I."/>
            <person name="Young S."/>
            <person name="Zeng Q."/>
            <person name="Zhang J."/>
            <person name="Zhou S."/>
            <person name="Dickman M.B."/>
            <person name="Schulze-Lefert P."/>
            <person name="Ver Loren van Themaat E."/>
            <person name="Ma L.-J."/>
            <person name="Vaillancourt L.J."/>
        </authorList>
    </citation>
    <scope>NUCLEOTIDE SEQUENCE [LARGE SCALE GENOMIC DNA]</scope>
    <source>
        <strain evidence="2">IMI 349063</strain>
    </source>
</reference>
<dbReference type="Proteomes" id="UP000007174">
    <property type="component" value="Unassembled WGS sequence"/>
</dbReference>
<evidence type="ECO:0000313" key="1">
    <source>
        <dbReference type="EMBL" id="CCF34360.1"/>
    </source>
</evidence>
<name>H1V2A8_COLHI</name>
<dbReference type="STRING" id="759273.H1V2A8"/>
<gene>
    <name evidence="1" type="ORF">CH063_01127</name>
</gene>
<accession>H1V2A8</accession>
<dbReference type="HOGENOM" id="CLU_3124944_0_0_1"/>
<protein>
    <submittedName>
        <fullName evidence="1">Uncharacterized protein</fullName>
    </submittedName>
</protein>
<dbReference type="AlphaFoldDB" id="H1V2A8"/>
<dbReference type="Pfam" id="PF12519">
    <property type="entry name" value="MDM10"/>
    <property type="match status" value="1"/>
</dbReference>
<dbReference type="GO" id="GO:0032865">
    <property type="term" value="C:ERMES complex"/>
    <property type="evidence" value="ECO:0007669"/>
    <property type="project" value="InterPro"/>
</dbReference>
<proteinExistence type="predicted"/>
<dbReference type="GO" id="GO:0007005">
    <property type="term" value="P:mitochondrion organization"/>
    <property type="evidence" value="ECO:0007669"/>
    <property type="project" value="InterPro"/>
</dbReference>
<dbReference type="InterPro" id="IPR027539">
    <property type="entry name" value="Mdm10"/>
</dbReference>
<dbReference type="EMBL" id="CACQ02001112">
    <property type="protein sequence ID" value="CCF34360.1"/>
    <property type="molecule type" value="Genomic_DNA"/>
</dbReference>
<evidence type="ECO:0000313" key="2">
    <source>
        <dbReference type="Proteomes" id="UP000007174"/>
    </source>
</evidence>